<keyword evidence="1" id="KW-0677">Repeat</keyword>
<keyword evidence="4" id="KW-1185">Reference proteome</keyword>
<proteinExistence type="predicted"/>
<evidence type="ECO:0000313" key="4">
    <source>
        <dbReference type="Proteomes" id="UP000694941"/>
    </source>
</evidence>
<dbReference type="RefSeq" id="XP_013783789.1">
    <property type="nucleotide sequence ID" value="XM_013928335.2"/>
</dbReference>
<dbReference type="PRINTS" id="PR00597">
    <property type="entry name" value="GELSOLIN"/>
</dbReference>
<dbReference type="InterPro" id="IPR007123">
    <property type="entry name" value="Gelsolin-like_dom"/>
</dbReference>
<dbReference type="InterPro" id="IPR007122">
    <property type="entry name" value="Villin/Gelsolin"/>
</dbReference>
<dbReference type="InterPro" id="IPR029006">
    <property type="entry name" value="ADF-H/Gelsolin-like_dom_sf"/>
</dbReference>
<feature type="domain" description="Gelsolin-like" evidence="3">
    <location>
        <begin position="26"/>
        <end position="106"/>
    </location>
</feature>
<dbReference type="SUPFAM" id="SSF55753">
    <property type="entry name" value="Actin depolymerizing proteins"/>
    <property type="match status" value="6"/>
</dbReference>
<sequence>MVVDPVFEGVGQEPGILIWRVEQFQIVPLDPKEYGNFYSGDSYILLHTKRLRSGNLEWNIHFWLGKNTSQDEAGVAAIKTVELDDSLGGIPVQHREIEGHESKMFLSYFKKKGVRYLEGGVASGFRHTEDKVVKRLLQVKGRHNVRVFQVPMNANSMNKGDCFILDCGSDIYVWVGQQSRHMERLKAVQAANGIRDDIHGGRSNIHFIDEHSSPADHQKFFEELGSGSESDVKEATEGGDDVEHERTKETAVTLYKVSDDEGPLKVEHIAEKPLKQKLLDSNQCFILDSGVSSLFVWVGKGASQRERKESMKIAEKYLDYRNYPKWVSITRIIEGGEPPMFKQFFASWKEQEDQVGLGRVYKPEEIAETQPDGGFNILSLHRKKRRLIAKSLGKAFGFMPDDGSGQTEIWRIENFELSPLDPNIYGFFFGGDSYVIKYTYLKNERQHFIIYFWQGLDSTQDEKTSSAIWTVKLDNDLGGKATQVRVVQGVEPKHFLHIFKGKMITFMGGHASGFRNIHDHDTYDKDGTRMFHIKGTCEWDTRAEQVPEKTSSLNSDDVFVLETPQMTYIWIGKESNEEEQTMAKNIAPTISPGRNIVEVQEEQEPKEFWNSIGGKGEYQKSRELPDKPLLESRLFKCSIENVKFKVEEIYNFTQEDLSVDDVMVLDSGEEVFVWIGDGASEEEKKMSLQLAENYIRTDPTERSLDNTVIITVKQKEEPKGFTALFDSWNPDLWQETTKTC</sequence>
<evidence type="ECO:0000259" key="3">
    <source>
        <dbReference type="Pfam" id="PF00626"/>
    </source>
</evidence>
<feature type="compositionally biased region" description="Basic and acidic residues" evidence="2">
    <location>
        <begin position="230"/>
        <end position="247"/>
    </location>
</feature>
<feature type="domain" description="Gelsolin-like" evidence="3">
    <location>
        <begin position="644"/>
        <end position="721"/>
    </location>
</feature>
<feature type="domain" description="Gelsolin-like" evidence="3">
    <location>
        <begin position="271"/>
        <end position="341"/>
    </location>
</feature>
<dbReference type="PANTHER" id="PTHR11977:SF123">
    <property type="entry name" value="GELSOLIN"/>
    <property type="match status" value="1"/>
</dbReference>
<feature type="domain" description="Gelsolin-like" evidence="3">
    <location>
        <begin position="145"/>
        <end position="215"/>
    </location>
</feature>
<dbReference type="PANTHER" id="PTHR11977">
    <property type="entry name" value="VILLIN"/>
    <property type="match status" value="1"/>
</dbReference>
<accession>A0ABM1BKG8</accession>
<evidence type="ECO:0000313" key="5">
    <source>
        <dbReference type="RefSeq" id="XP_013783789.1"/>
    </source>
</evidence>
<dbReference type="CDD" id="cd11288">
    <property type="entry name" value="gelsolin_S5_like"/>
    <property type="match status" value="1"/>
</dbReference>
<dbReference type="CDD" id="cd11293">
    <property type="entry name" value="gelsolin_S4_like"/>
    <property type="match status" value="1"/>
</dbReference>
<reference evidence="5" key="1">
    <citation type="submission" date="2025-08" db="UniProtKB">
        <authorList>
            <consortium name="RefSeq"/>
        </authorList>
    </citation>
    <scope>IDENTIFICATION</scope>
    <source>
        <tissue evidence="5">Muscle</tissue>
    </source>
</reference>
<dbReference type="SMART" id="SM00262">
    <property type="entry name" value="GEL"/>
    <property type="match status" value="6"/>
</dbReference>
<organism evidence="4 5">
    <name type="scientific">Limulus polyphemus</name>
    <name type="common">Atlantic horseshoe crab</name>
    <dbReference type="NCBI Taxonomy" id="6850"/>
    <lineage>
        <taxon>Eukaryota</taxon>
        <taxon>Metazoa</taxon>
        <taxon>Ecdysozoa</taxon>
        <taxon>Arthropoda</taxon>
        <taxon>Chelicerata</taxon>
        <taxon>Merostomata</taxon>
        <taxon>Xiphosura</taxon>
        <taxon>Limulidae</taxon>
        <taxon>Limulus</taxon>
    </lineage>
</organism>
<dbReference type="CDD" id="cd11292">
    <property type="entry name" value="gelsolin_S3_like"/>
    <property type="match status" value="1"/>
</dbReference>
<dbReference type="CDD" id="cd11291">
    <property type="entry name" value="gelsolin_S6_like"/>
    <property type="match status" value="1"/>
</dbReference>
<evidence type="ECO:0000256" key="2">
    <source>
        <dbReference type="SAM" id="MobiDB-lite"/>
    </source>
</evidence>
<dbReference type="Proteomes" id="UP000694941">
    <property type="component" value="Unplaced"/>
</dbReference>
<dbReference type="GeneID" id="106467913"/>
<dbReference type="Pfam" id="PF00626">
    <property type="entry name" value="Gelsolin"/>
    <property type="match status" value="6"/>
</dbReference>
<dbReference type="CDD" id="cd11290">
    <property type="entry name" value="gelsolin_S1_like"/>
    <property type="match status" value="1"/>
</dbReference>
<name>A0ABM1BKG8_LIMPO</name>
<evidence type="ECO:0000256" key="1">
    <source>
        <dbReference type="ARBA" id="ARBA00022737"/>
    </source>
</evidence>
<gene>
    <name evidence="5" type="primary">LOC106467913</name>
</gene>
<protein>
    <submittedName>
        <fullName evidence="5">Gelsolin, cytoplasmic-like</fullName>
    </submittedName>
</protein>
<dbReference type="CDD" id="cd11289">
    <property type="entry name" value="gelsolin_S2_like"/>
    <property type="match status" value="1"/>
</dbReference>
<feature type="domain" description="Gelsolin-like" evidence="3">
    <location>
        <begin position="542"/>
        <end position="609"/>
    </location>
</feature>
<dbReference type="Gene3D" id="3.40.20.10">
    <property type="entry name" value="Severin"/>
    <property type="match status" value="6"/>
</dbReference>
<feature type="region of interest" description="Disordered" evidence="2">
    <location>
        <begin position="224"/>
        <end position="247"/>
    </location>
</feature>
<feature type="domain" description="Gelsolin-like" evidence="3">
    <location>
        <begin position="417"/>
        <end position="496"/>
    </location>
</feature>